<proteinExistence type="inferred from homology"/>
<dbReference type="PROSITE" id="PS50263">
    <property type="entry name" value="CN_HYDROLASE"/>
    <property type="match status" value="1"/>
</dbReference>
<dbReference type="GO" id="GO:0016836">
    <property type="term" value="F:hydro-lyase activity"/>
    <property type="evidence" value="ECO:0007669"/>
    <property type="project" value="UniProtKB-ARBA"/>
</dbReference>
<dbReference type="InterPro" id="IPR000132">
    <property type="entry name" value="Nitrilase/CN_hydratase_CS"/>
</dbReference>
<evidence type="ECO:0000313" key="5">
    <source>
        <dbReference type="Proteomes" id="UP000039046"/>
    </source>
</evidence>
<reference evidence="4 5" key="1">
    <citation type="journal article" date="2015" name="Genome Announc.">
        <title>Draft Genome Sequence and Gene Annotation of the Entomopathogenic Fungus Verticillium hemipterigenum.</title>
        <authorList>
            <person name="Horn F."/>
            <person name="Habel A."/>
            <person name="Scharf D.H."/>
            <person name="Dworschak J."/>
            <person name="Brakhage A.A."/>
            <person name="Guthke R."/>
            <person name="Hertweck C."/>
            <person name="Linde J."/>
        </authorList>
    </citation>
    <scope>NUCLEOTIDE SEQUENCE [LARGE SCALE GENOMIC DNA]</scope>
</reference>
<dbReference type="SUPFAM" id="SSF56317">
    <property type="entry name" value="Carbon-nitrogen hydrolase"/>
    <property type="match status" value="1"/>
</dbReference>
<feature type="active site" description="Proton acceptor" evidence="2">
    <location>
        <position position="53"/>
    </location>
</feature>
<organism evidence="4 5">
    <name type="scientific">[Torrubiella] hemipterigena</name>
    <dbReference type="NCBI Taxonomy" id="1531966"/>
    <lineage>
        <taxon>Eukaryota</taxon>
        <taxon>Fungi</taxon>
        <taxon>Dikarya</taxon>
        <taxon>Ascomycota</taxon>
        <taxon>Pezizomycotina</taxon>
        <taxon>Sordariomycetes</taxon>
        <taxon>Hypocreomycetidae</taxon>
        <taxon>Hypocreales</taxon>
        <taxon>Clavicipitaceae</taxon>
        <taxon>Clavicipitaceae incertae sedis</taxon>
        <taxon>'Torrubiella' clade</taxon>
    </lineage>
</organism>
<comment type="similarity">
    <text evidence="1">Belongs to the carbon-nitrogen hydrolase superfamily. Nitrilase family.</text>
</comment>
<dbReference type="PANTHER" id="PTHR46044:SF1">
    <property type="entry name" value="CN HYDROLASE DOMAIN-CONTAINING PROTEIN"/>
    <property type="match status" value="1"/>
</dbReference>
<dbReference type="AlphaFoldDB" id="A0A0A1T099"/>
<feature type="domain" description="CN hydrolase" evidence="3">
    <location>
        <begin position="13"/>
        <end position="288"/>
    </location>
</feature>
<accession>A0A0A1T099</accession>
<dbReference type="EMBL" id="CDHN01000003">
    <property type="protein sequence ID" value="CEJ90551.1"/>
    <property type="molecule type" value="Genomic_DNA"/>
</dbReference>
<dbReference type="CDD" id="cd07564">
    <property type="entry name" value="nitrilases_CHs"/>
    <property type="match status" value="1"/>
</dbReference>
<dbReference type="Pfam" id="PF00795">
    <property type="entry name" value="CN_hydrolase"/>
    <property type="match status" value="1"/>
</dbReference>
<keyword evidence="5" id="KW-1185">Reference proteome</keyword>
<dbReference type="PANTHER" id="PTHR46044">
    <property type="entry name" value="NITRILASE"/>
    <property type="match status" value="1"/>
</dbReference>
<sequence length="318" mass="34227">MSRTTQSPAGNTIKLAAVQASPVFLNKAATTEKVCELILEAGKQGADIVGFPETFVSGYPGWVELVALSTNLASSLFIRLFDEAVEVPGPETDAISTACKEAGIYAIVGINERRANTTGTLWNTNLFFGKDGSLLHKHQKFTPTVGERLIHAPGTTGSKTSILTDFGPVSSLICGENGNPLAIYSLSLDYPVVHVASWPPHMALGQMSGDVAKLFSGFVASSAGCYVINAVAVVDDKAIDEYGIDDEIKAYLKREQNHRQASIIAPGGKAVPTYSSHSNELIFADVDVANLKRFKYGLDFAGHYNRPEVFAHHFEQYL</sequence>
<evidence type="ECO:0000256" key="2">
    <source>
        <dbReference type="PROSITE-ProRule" id="PRU10139"/>
    </source>
</evidence>
<gene>
    <name evidence="4" type="ORF">VHEMI06327</name>
</gene>
<dbReference type="InterPro" id="IPR044149">
    <property type="entry name" value="Nitrilases_CHs"/>
</dbReference>
<dbReference type="STRING" id="1531966.A0A0A1T099"/>
<protein>
    <recommendedName>
        <fullName evidence="3">CN hydrolase domain-containing protein</fullName>
    </recommendedName>
</protein>
<dbReference type="InterPro" id="IPR003010">
    <property type="entry name" value="C-N_Hydrolase"/>
</dbReference>
<dbReference type="Gene3D" id="3.60.110.10">
    <property type="entry name" value="Carbon-nitrogen hydrolase"/>
    <property type="match status" value="1"/>
</dbReference>
<dbReference type="HOGENOM" id="CLU_030130_6_2_1"/>
<evidence type="ECO:0000256" key="1">
    <source>
        <dbReference type="ARBA" id="ARBA00008129"/>
    </source>
</evidence>
<name>A0A0A1T099_9HYPO</name>
<dbReference type="OrthoDB" id="4940526at2759"/>
<evidence type="ECO:0000259" key="3">
    <source>
        <dbReference type="PROSITE" id="PS50263"/>
    </source>
</evidence>
<evidence type="ECO:0000313" key="4">
    <source>
        <dbReference type="EMBL" id="CEJ90551.1"/>
    </source>
</evidence>
<dbReference type="Proteomes" id="UP000039046">
    <property type="component" value="Unassembled WGS sequence"/>
</dbReference>
<dbReference type="GO" id="GO:0000257">
    <property type="term" value="F:nitrilase activity"/>
    <property type="evidence" value="ECO:0007669"/>
    <property type="project" value="UniProtKB-ARBA"/>
</dbReference>
<dbReference type="InterPro" id="IPR036526">
    <property type="entry name" value="C-N_Hydrolase_sf"/>
</dbReference>
<dbReference type="PROSITE" id="PS00920">
    <property type="entry name" value="NITRIL_CHT_1"/>
    <property type="match status" value="1"/>
</dbReference>